<evidence type="ECO:0000256" key="1">
    <source>
        <dbReference type="ARBA" id="ARBA00022676"/>
    </source>
</evidence>
<keyword evidence="2" id="KW-0808">Transferase</keyword>
<dbReference type="Proteomes" id="UP000053259">
    <property type="component" value="Unassembled WGS sequence"/>
</dbReference>
<dbReference type="RefSeq" id="XP_016213772.1">
    <property type="nucleotide sequence ID" value="XM_016358154.1"/>
</dbReference>
<dbReference type="Pfam" id="PF00179">
    <property type="entry name" value="UQ_con"/>
    <property type="match status" value="1"/>
</dbReference>
<evidence type="ECO:0000313" key="8">
    <source>
        <dbReference type="Proteomes" id="UP000053259"/>
    </source>
</evidence>
<dbReference type="InterPro" id="IPR016135">
    <property type="entry name" value="UBQ-conjugating_enzyme/RWD"/>
</dbReference>
<dbReference type="Gene3D" id="3.90.228.10">
    <property type="match status" value="1"/>
</dbReference>
<dbReference type="GO" id="GO:0016779">
    <property type="term" value="F:nucleotidyltransferase activity"/>
    <property type="evidence" value="ECO:0007669"/>
    <property type="project" value="UniProtKB-KW"/>
</dbReference>
<dbReference type="VEuPathDB" id="FungiDB:PV09_04746"/>
<dbReference type="PROSITE" id="PS50127">
    <property type="entry name" value="UBC_2"/>
    <property type="match status" value="1"/>
</dbReference>
<evidence type="ECO:0000256" key="2">
    <source>
        <dbReference type="ARBA" id="ARBA00022679"/>
    </source>
</evidence>
<dbReference type="OrthoDB" id="109543at2759"/>
<evidence type="ECO:0000259" key="6">
    <source>
        <dbReference type="PROSITE" id="PS50127"/>
    </source>
</evidence>
<keyword evidence="3" id="KW-0548">Nucleotidyltransferase</keyword>
<reference evidence="7 8" key="1">
    <citation type="submission" date="2015-01" db="EMBL/GenBank/DDBJ databases">
        <title>The Genome Sequence of Ochroconis gallopava CBS43764.</title>
        <authorList>
            <consortium name="The Broad Institute Genomics Platform"/>
            <person name="Cuomo C."/>
            <person name="de Hoog S."/>
            <person name="Gorbushina A."/>
            <person name="Stielow B."/>
            <person name="Teixiera M."/>
            <person name="Abouelleil A."/>
            <person name="Chapman S.B."/>
            <person name="Priest M."/>
            <person name="Young S.K."/>
            <person name="Wortman J."/>
            <person name="Nusbaum C."/>
            <person name="Birren B."/>
        </authorList>
    </citation>
    <scope>NUCLEOTIDE SEQUENCE [LARGE SCALE GENOMIC DNA]</scope>
    <source>
        <strain evidence="7 8">CBS 43764</strain>
    </source>
</reference>
<dbReference type="InterPro" id="IPR051838">
    <property type="entry name" value="ARTD_PARP"/>
</dbReference>
<evidence type="ECO:0000313" key="7">
    <source>
        <dbReference type="EMBL" id="KIW03903.1"/>
    </source>
</evidence>
<gene>
    <name evidence="7" type="ORF">PV09_04746</name>
</gene>
<dbReference type="SUPFAM" id="SSF56399">
    <property type="entry name" value="ADP-ribosylation"/>
    <property type="match status" value="1"/>
</dbReference>
<dbReference type="HOGENOM" id="CLU_003143_1_0_1"/>
<dbReference type="GeneID" id="27312719"/>
<accession>A0A0D2AAU9</accession>
<dbReference type="InterPro" id="IPR000608">
    <property type="entry name" value="UBC"/>
</dbReference>
<dbReference type="SUPFAM" id="SSF54495">
    <property type="entry name" value="UBC-like"/>
    <property type="match status" value="1"/>
</dbReference>
<dbReference type="GO" id="GO:0003950">
    <property type="term" value="F:NAD+ poly-ADP-ribosyltransferase activity"/>
    <property type="evidence" value="ECO:0007669"/>
    <property type="project" value="InterPro"/>
</dbReference>
<keyword evidence="4" id="KW-0520">NAD</keyword>
<dbReference type="PANTHER" id="PTHR21328">
    <property type="entry name" value="POLY ADP-RIBOSE POLYMERASE FAMILY, MEMBER PARP"/>
    <property type="match status" value="1"/>
</dbReference>
<dbReference type="STRING" id="253628.A0A0D2AAU9"/>
<evidence type="ECO:0000256" key="3">
    <source>
        <dbReference type="ARBA" id="ARBA00022695"/>
    </source>
</evidence>
<dbReference type="Pfam" id="PF00644">
    <property type="entry name" value="PARP"/>
    <property type="match status" value="1"/>
</dbReference>
<protein>
    <recommendedName>
        <fullName evidence="6">UBC core domain-containing protein</fullName>
    </recommendedName>
</protein>
<dbReference type="EMBL" id="KN847542">
    <property type="protein sequence ID" value="KIW03903.1"/>
    <property type="molecule type" value="Genomic_DNA"/>
</dbReference>
<evidence type="ECO:0000256" key="5">
    <source>
        <dbReference type="SAM" id="MobiDB-lite"/>
    </source>
</evidence>
<name>A0A0D2AAU9_9PEZI</name>
<organism evidence="7 8">
    <name type="scientific">Verruconis gallopava</name>
    <dbReference type="NCBI Taxonomy" id="253628"/>
    <lineage>
        <taxon>Eukaryota</taxon>
        <taxon>Fungi</taxon>
        <taxon>Dikarya</taxon>
        <taxon>Ascomycota</taxon>
        <taxon>Pezizomycotina</taxon>
        <taxon>Dothideomycetes</taxon>
        <taxon>Pleosporomycetidae</taxon>
        <taxon>Venturiales</taxon>
        <taxon>Sympoventuriaceae</taxon>
        <taxon>Verruconis</taxon>
    </lineage>
</organism>
<evidence type="ECO:0000256" key="4">
    <source>
        <dbReference type="ARBA" id="ARBA00023027"/>
    </source>
</evidence>
<sequence length="1207" mass="134541">MPRKAYLSDLQRLSKDSGIQGISSVRAGDEDGELRFSITPVGEKVSYEISALIPDVSEYPSGHEYHLFGDDAAPSYVGELLSNLPNTMGLPLADLLDVVCRAFAESQDGDALMHDSQYDGGYSEDDDDQDAGFSEDEMFGSINQQTSAQLSSTSGFATASINSAKLGDRIRSDLREAKSAGFKVGHQGPLLEGQNAYVSISIRMSKLGISEEAMQAWQLEPSSYLILLIQYPDGYQSLQDIQGYDAAGVRKVISFRVGMSSQYKPTLQEAIQAFTKLSVEEEAKHRRQQIEQAKTDYRSQSFRETFISRPLNDLLNDRLATILKYRLIGMHWTGAEEFYNDFQGKAFTMTGLDYMDNKYMNEELGHPAYPRIVTSDHLIDSKPGFPHSLPLLAMQFLLRHFVRCTEFCLVCHCKLNDNLEALKPYVCDKPLCLYQYMSLGFGPSIEHEIISQPYVVDLLISFCYHSAQGGKLGMFPDGLSLLVPPPQLFSNFATSTVGYYASHRNPQQPTPAITPSPEQLQGYKARLNREKSEMIFEKGTSLPLKVGDWICFSLPGPDGLDIWKHCRVSETQFFPVIKVTKPISKFVPETGTSLKAQSPSTSAPKSRKQSTVDEIIFYKYDTNFDNLTEGQKRGAIVAQLELLPPVTELKEYLLSNRTATLANWTERISPTACGILRWIIASNRACIVEVDKPDQTNVVQDERVRGMEGWMQFRFAMGAPDKERRFINEMQKTQSRLNLTHPTIFAWHGSPIQNWHSIIREGLHFREISHGRAYGNGCYHSLDYHTSFSYSSNYHNYSAGQSAANTWPASALKITSAMALNEIVNAPAEFVSRNPHLVVAQLDWIQTRYLFVQVSSELKFSDHGTPSEVFPQDPNMTPTGIKGKVVIPMSTMPKSRCTRFEHGRRSRKVRPSGTAADPIALDGDNSDATSIDTDVEDINILIENDEDFVAAAIQESASSQSSLSKGKSKLSGLFNSLKPKLSSKSSFSPKPLTDFEPGSLDYNTLPLLAEPAFATPSASRRLQKDFQALLKVQNSTPLHELGWYTNPEQFNNMYQWIIELHSFESTLPLAKQMKERGIMSVVMEMRFGPDYPMSPPFIRVIKPRFLSFMAGGGGHVTAGGSICMELLTNSGWSAVSSIESVLLQVRLAISSTEPRPAQLEPPGRTEYGIGEAIEAYVRACNAHGWRLPDNFKQIALGGQESTGSKYY</sequence>
<dbReference type="CDD" id="cd23802">
    <property type="entry name" value="UBCc_UBE2Q"/>
    <property type="match status" value="1"/>
</dbReference>
<keyword evidence="1" id="KW-0328">Glycosyltransferase</keyword>
<keyword evidence="8" id="KW-1185">Reference proteome</keyword>
<dbReference type="AlphaFoldDB" id="A0A0D2AAU9"/>
<dbReference type="FunFam" id="3.10.110.10:FF:000107">
    <property type="entry name" value="Ubiquitin conjugating enzyme, putative"/>
    <property type="match status" value="1"/>
</dbReference>
<proteinExistence type="predicted"/>
<feature type="domain" description="UBC core" evidence="6">
    <location>
        <begin position="1017"/>
        <end position="1186"/>
    </location>
</feature>
<dbReference type="InParanoid" id="A0A0D2AAU9"/>
<dbReference type="Gene3D" id="3.10.110.10">
    <property type="entry name" value="Ubiquitin Conjugating Enzyme"/>
    <property type="match status" value="1"/>
</dbReference>
<dbReference type="InterPro" id="IPR012317">
    <property type="entry name" value="Poly(ADP-ribose)pol_cat_dom"/>
</dbReference>
<feature type="region of interest" description="Disordered" evidence="5">
    <location>
        <begin position="896"/>
        <end position="930"/>
    </location>
</feature>